<proteinExistence type="predicted"/>
<sequence>MPRLDGTGPEGRGQGTGRQLGNCAEHTKEELLEKLGKGEGKRKRSGGGEGDKKRLKSSDKLK</sequence>
<evidence type="ECO:0000313" key="3">
    <source>
        <dbReference type="Proteomes" id="UP000184509"/>
    </source>
</evidence>
<keyword evidence="3" id="KW-1185">Reference proteome</keyword>
<protein>
    <submittedName>
        <fullName evidence="2">Uncharacterized protein</fullName>
    </submittedName>
</protein>
<evidence type="ECO:0000256" key="1">
    <source>
        <dbReference type="SAM" id="MobiDB-lite"/>
    </source>
</evidence>
<feature type="compositionally biased region" description="Gly residues" evidence="1">
    <location>
        <begin position="8"/>
        <end position="18"/>
    </location>
</feature>
<dbReference type="InterPro" id="IPR035205">
    <property type="entry name" value="DUF5320"/>
</dbReference>
<dbReference type="Proteomes" id="UP000184509">
    <property type="component" value="Unassembled WGS sequence"/>
</dbReference>
<organism evidence="2 3">
    <name type="scientific">Bacteroides luti</name>
    <dbReference type="NCBI Taxonomy" id="1297750"/>
    <lineage>
        <taxon>Bacteria</taxon>
        <taxon>Pseudomonadati</taxon>
        <taxon>Bacteroidota</taxon>
        <taxon>Bacteroidia</taxon>
        <taxon>Bacteroidales</taxon>
        <taxon>Bacteroidaceae</taxon>
        <taxon>Bacteroides</taxon>
    </lineage>
</organism>
<dbReference type="RefSeq" id="WP_073398534.1">
    <property type="nucleotide sequence ID" value="NZ_FQTV01000001.1"/>
</dbReference>
<name>A0A1M4SCX5_9BACE</name>
<feature type="compositionally biased region" description="Basic and acidic residues" evidence="1">
    <location>
        <begin position="49"/>
        <end position="62"/>
    </location>
</feature>
<dbReference type="EMBL" id="FQTV01000001">
    <property type="protein sequence ID" value="SHE30060.1"/>
    <property type="molecule type" value="Genomic_DNA"/>
</dbReference>
<dbReference type="STRING" id="1297750.SAMN05444405_10167"/>
<feature type="compositionally biased region" description="Basic and acidic residues" evidence="1">
    <location>
        <begin position="25"/>
        <end position="39"/>
    </location>
</feature>
<evidence type="ECO:0000313" key="2">
    <source>
        <dbReference type="EMBL" id="SHE30060.1"/>
    </source>
</evidence>
<dbReference type="AlphaFoldDB" id="A0A1M4SCX5"/>
<reference evidence="2 3" key="1">
    <citation type="submission" date="2016-11" db="EMBL/GenBank/DDBJ databases">
        <authorList>
            <person name="Jaros S."/>
            <person name="Januszkiewicz K."/>
            <person name="Wedrychowicz H."/>
        </authorList>
    </citation>
    <scope>NUCLEOTIDE SEQUENCE [LARGE SCALE GENOMIC DNA]</scope>
    <source>
        <strain evidence="2 3">DSM 26991</strain>
    </source>
</reference>
<gene>
    <name evidence="2" type="ORF">SAMN05444405_10167</name>
</gene>
<feature type="region of interest" description="Disordered" evidence="1">
    <location>
        <begin position="1"/>
        <end position="62"/>
    </location>
</feature>
<dbReference type="Pfam" id="PF17253">
    <property type="entry name" value="DUF5320"/>
    <property type="match status" value="1"/>
</dbReference>
<accession>A0A1M4SCX5</accession>